<keyword evidence="2" id="KW-1185">Reference proteome</keyword>
<dbReference type="EMBL" id="AP024597">
    <property type="protein sequence ID" value="BCU68707.1"/>
    <property type="molecule type" value="Genomic_DNA"/>
</dbReference>
<accession>A0A8D5U443</accession>
<reference evidence="1 2" key="1">
    <citation type="submission" date="2021-04" db="EMBL/GenBank/DDBJ databases">
        <title>Complete genome sequence of Stygiolobus sp. KN-1.</title>
        <authorList>
            <person name="Nakamura K."/>
            <person name="Sakai H."/>
            <person name="Kurosawa N."/>
        </authorList>
    </citation>
    <scope>NUCLEOTIDE SEQUENCE [LARGE SCALE GENOMIC DNA]</scope>
    <source>
        <strain evidence="1 2">KN-1</strain>
    </source>
</reference>
<protein>
    <submittedName>
        <fullName evidence="1">Uncharacterized protein</fullName>
    </submittedName>
</protein>
<name>A0A8D5U443_9CREN</name>
<dbReference type="KEGG" id="csty:KN1_00040"/>
<proteinExistence type="predicted"/>
<evidence type="ECO:0000313" key="1">
    <source>
        <dbReference type="EMBL" id="BCU68707.1"/>
    </source>
</evidence>
<gene>
    <name evidence="1" type="ORF">KN1_00040</name>
</gene>
<evidence type="ECO:0000313" key="2">
    <source>
        <dbReference type="Proteomes" id="UP000825123"/>
    </source>
</evidence>
<dbReference type="Proteomes" id="UP000825123">
    <property type="component" value="Chromosome"/>
</dbReference>
<sequence length="109" mass="12774">MRALKVPLEEFLRVLEERGYNGKFTLFPFPISLASRGVIILYFNGEEEMKRAIEELSGYVEGSPKDKFFFDKFVNVDWVGGFNYRRGCPEYDAKFGDWRKWTKQGEGVK</sequence>
<dbReference type="AlphaFoldDB" id="A0A8D5U443"/>
<organism evidence="1 2">
    <name type="scientific">Stygiolobus caldivivus</name>
    <dbReference type="NCBI Taxonomy" id="2824673"/>
    <lineage>
        <taxon>Archaea</taxon>
        <taxon>Thermoproteota</taxon>
        <taxon>Thermoprotei</taxon>
        <taxon>Sulfolobales</taxon>
        <taxon>Sulfolobaceae</taxon>
        <taxon>Stygiolobus</taxon>
    </lineage>
</organism>